<dbReference type="InterPro" id="IPR004147">
    <property type="entry name" value="ABC1_dom"/>
</dbReference>
<dbReference type="PANTHER" id="PTHR45890">
    <property type="entry name" value="AARF DOMAIN CONTAINING KINASE 2 (PREDICTED)"/>
    <property type="match status" value="1"/>
</dbReference>
<dbReference type="EMBL" id="ATCN01000586">
    <property type="protein sequence ID" value="EPR78733.1"/>
    <property type="molecule type" value="Genomic_DNA"/>
</dbReference>
<dbReference type="PANTHER" id="PTHR45890:SF1">
    <property type="entry name" value="AARF DOMAIN CONTAINING KINASE 2"/>
    <property type="match status" value="1"/>
</dbReference>
<reference evidence="3" key="1">
    <citation type="journal article" date="2013" name="PLoS Genet.">
        <title>The genome of Spraguea lophii and the basis of host-microsporidian interactions.</title>
        <authorList>
            <person name="Campbell S.E."/>
            <person name="Williams T.A."/>
            <person name="Yousuf A."/>
            <person name="Soanes D.M."/>
            <person name="Paszkiewicz K.H."/>
            <person name="Williams B.A.P."/>
        </authorList>
    </citation>
    <scope>NUCLEOTIDE SEQUENCE [LARGE SCALE GENOMIC DNA]</scope>
    <source>
        <strain evidence="3">42_110</strain>
    </source>
</reference>
<dbReference type="AlphaFoldDB" id="S7XS62"/>
<dbReference type="InterPro" id="IPR052402">
    <property type="entry name" value="ADCK_kinase"/>
</dbReference>
<dbReference type="VEuPathDB" id="MicrosporidiaDB:SLOPH_96"/>
<dbReference type="OrthoDB" id="1290869at2759"/>
<sequence length="356" mass="42562">MHKIKYIYNPMFNPFHHITIFFTQSKPYYTTYKEIKTKKSTKLEIYLHTVKRSKLLLYILPYCICKITDKTINLTINTINVFKSKFNTINRIRSKYNVMTNTKNIIIKDIITKNNNTFNYFTNKLLKHVFSNNGYLLIKLGQYLSIYDKYNLEELQNQLKTHTFKETIKLLQEIEDKIDVTYSDTNINYNDMNTGSIMYDTNINHTNVNTKTTTETTKYTTLNNNKNKDRIIITSNNPLFSGSIAQIYKWKYLSNNKIIDIAVKIIHPKILKEIELDMKILKYITNNYIFLNNLNIIPFIKDMSMDIYNQLDLRNEYKNILLFRKLNQIDILESIKEYFNNDKYYNGSDNNYKCRE</sequence>
<name>S7XS62_SPRLO</name>
<evidence type="ECO:0000313" key="3">
    <source>
        <dbReference type="Proteomes" id="UP000014978"/>
    </source>
</evidence>
<evidence type="ECO:0000313" key="2">
    <source>
        <dbReference type="EMBL" id="EPR78733.1"/>
    </source>
</evidence>
<dbReference type="GO" id="GO:0005739">
    <property type="term" value="C:mitochondrion"/>
    <property type="evidence" value="ECO:0007669"/>
    <property type="project" value="TreeGrafter"/>
</dbReference>
<dbReference type="Proteomes" id="UP000014978">
    <property type="component" value="Unassembled WGS sequence"/>
</dbReference>
<dbReference type="Pfam" id="PF03109">
    <property type="entry name" value="ABC1"/>
    <property type="match status" value="1"/>
</dbReference>
<dbReference type="InParanoid" id="S7XS62"/>
<protein>
    <submittedName>
        <fullName evidence="2">ABC1 family protein</fullName>
    </submittedName>
</protein>
<evidence type="ECO:0000259" key="1">
    <source>
        <dbReference type="Pfam" id="PF03109"/>
    </source>
</evidence>
<feature type="domain" description="ABC1 atypical kinase-like" evidence="1">
    <location>
        <begin position="235"/>
        <end position="325"/>
    </location>
</feature>
<accession>S7XS62</accession>
<organism evidence="2 3">
    <name type="scientific">Spraguea lophii (strain 42_110)</name>
    <name type="common">Microsporidian parasite</name>
    <dbReference type="NCBI Taxonomy" id="1358809"/>
    <lineage>
        <taxon>Eukaryota</taxon>
        <taxon>Fungi</taxon>
        <taxon>Fungi incertae sedis</taxon>
        <taxon>Microsporidia</taxon>
        <taxon>Spragueidae</taxon>
        <taxon>Spraguea</taxon>
    </lineage>
</organism>
<comment type="caution">
    <text evidence="2">The sequence shown here is derived from an EMBL/GenBank/DDBJ whole genome shotgun (WGS) entry which is preliminary data.</text>
</comment>
<dbReference type="HOGENOM" id="CLU_779810_0_0_1"/>
<gene>
    <name evidence="2" type="ORF">SLOPH_96</name>
</gene>
<proteinExistence type="predicted"/>
<keyword evidence="3" id="KW-1185">Reference proteome</keyword>
<feature type="non-terminal residue" evidence="2">
    <location>
        <position position="356"/>
    </location>
</feature>